<protein>
    <submittedName>
        <fullName evidence="1">Uncharacterized protein</fullName>
    </submittedName>
</protein>
<keyword evidence="2" id="KW-1185">Reference proteome</keyword>
<evidence type="ECO:0000313" key="2">
    <source>
        <dbReference type="Proteomes" id="UP000636800"/>
    </source>
</evidence>
<proteinExistence type="predicted"/>
<name>A0A835U589_VANPL</name>
<dbReference type="EMBL" id="JADCNL010000138">
    <property type="protein sequence ID" value="KAG0450069.1"/>
    <property type="molecule type" value="Genomic_DNA"/>
</dbReference>
<reference evidence="1 2" key="1">
    <citation type="journal article" date="2020" name="Nat. Food">
        <title>A phased Vanilla planifolia genome enables genetic improvement of flavour and production.</title>
        <authorList>
            <person name="Hasing T."/>
            <person name="Tang H."/>
            <person name="Brym M."/>
            <person name="Khazi F."/>
            <person name="Huang T."/>
            <person name="Chambers A.H."/>
        </authorList>
    </citation>
    <scope>NUCLEOTIDE SEQUENCE [LARGE SCALE GENOMIC DNA]</scope>
    <source>
        <tissue evidence="1">Leaf</tissue>
    </source>
</reference>
<dbReference type="Proteomes" id="UP000636800">
    <property type="component" value="Unassembled WGS sequence"/>
</dbReference>
<sequence>MLVMAIAIGKCGTRDVLEDAIVFSHGAGLASGFPLKAQHRMPFCADPIWCGGKESLAFNNVHALLKFTFIVLALLMV</sequence>
<organism evidence="1 2">
    <name type="scientific">Vanilla planifolia</name>
    <name type="common">Vanilla</name>
    <dbReference type="NCBI Taxonomy" id="51239"/>
    <lineage>
        <taxon>Eukaryota</taxon>
        <taxon>Viridiplantae</taxon>
        <taxon>Streptophyta</taxon>
        <taxon>Embryophyta</taxon>
        <taxon>Tracheophyta</taxon>
        <taxon>Spermatophyta</taxon>
        <taxon>Magnoliopsida</taxon>
        <taxon>Liliopsida</taxon>
        <taxon>Asparagales</taxon>
        <taxon>Orchidaceae</taxon>
        <taxon>Vanilloideae</taxon>
        <taxon>Vanilleae</taxon>
        <taxon>Vanilla</taxon>
    </lineage>
</organism>
<dbReference type="OrthoDB" id="1926355at2759"/>
<evidence type="ECO:0000313" key="1">
    <source>
        <dbReference type="EMBL" id="KAG0450069.1"/>
    </source>
</evidence>
<dbReference type="AlphaFoldDB" id="A0A835U589"/>
<gene>
    <name evidence="1" type="ORF">HPP92_027085</name>
</gene>
<comment type="caution">
    <text evidence="1">The sequence shown here is derived from an EMBL/GenBank/DDBJ whole genome shotgun (WGS) entry which is preliminary data.</text>
</comment>
<accession>A0A835U589</accession>